<comment type="subcellular location">
    <subcellularLocation>
        <location evidence="1">Mitochondrion inner membrane</location>
        <topology evidence="1">Multi-pass membrane protein</topology>
    </subcellularLocation>
</comment>
<evidence type="ECO:0000256" key="4">
    <source>
        <dbReference type="ARBA" id="ARBA00022792"/>
    </source>
</evidence>
<feature type="repeat" description="Solcar" evidence="8">
    <location>
        <begin position="46"/>
        <end position="158"/>
    </location>
</feature>
<name>A0A7J8JLB5_ROUAE</name>
<dbReference type="AlphaFoldDB" id="A0A7J8JLB5"/>
<comment type="similarity">
    <text evidence="2 9">Belongs to the mitochondrial carrier (TC 2.A.29) family.</text>
</comment>
<keyword evidence="3 8" id="KW-0812">Transmembrane</keyword>
<dbReference type="InterPro" id="IPR018108">
    <property type="entry name" value="MCP_transmembrane"/>
</dbReference>
<evidence type="ECO:0000256" key="1">
    <source>
        <dbReference type="ARBA" id="ARBA00004448"/>
    </source>
</evidence>
<evidence type="ECO:0000256" key="8">
    <source>
        <dbReference type="PROSITE-ProRule" id="PRU00282"/>
    </source>
</evidence>
<dbReference type="GO" id="GO:0043490">
    <property type="term" value="P:malate-aspartate shuttle"/>
    <property type="evidence" value="ECO:0007669"/>
    <property type="project" value="TreeGrafter"/>
</dbReference>
<dbReference type="SUPFAM" id="SSF103506">
    <property type="entry name" value="Mitochondrial carrier"/>
    <property type="match status" value="1"/>
</dbReference>
<evidence type="ECO:0000256" key="6">
    <source>
        <dbReference type="ARBA" id="ARBA00023128"/>
    </source>
</evidence>
<dbReference type="Pfam" id="PF00153">
    <property type="entry name" value="Mito_carr"/>
    <property type="match status" value="1"/>
</dbReference>
<evidence type="ECO:0000256" key="3">
    <source>
        <dbReference type="ARBA" id="ARBA00022692"/>
    </source>
</evidence>
<reference evidence="10 11" key="1">
    <citation type="journal article" date="2020" name="Nature">
        <title>Six reference-quality genomes reveal evolution of bat adaptations.</title>
        <authorList>
            <person name="Jebb D."/>
            <person name="Huang Z."/>
            <person name="Pippel M."/>
            <person name="Hughes G.M."/>
            <person name="Lavrichenko K."/>
            <person name="Devanna P."/>
            <person name="Winkler S."/>
            <person name="Jermiin L.S."/>
            <person name="Skirmuntt E.C."/>
            <person name="Katzourakis A."/>
            <person name="Burkitt-Gray L."/>
            <person name="Ray D.A."/>
            <person name="Sullivan K.A.M."/>
            <person name="Roscito J.G."/>
            <person name="Kirilenko B.M."/>
            <person name="Davalos L.M."/>
            <person name="Corthals A.P."/>
            <person name="Power M.L."/>
            <person name="Jones G."/>
            <person name="Ransome R.D."/>
            <person name="Dechmann D.K.N."/>
            <person name="Locatelli A.G."/>
            <person name="Puechmaille S.J."/>
            <person name="Fedrigo O."/>
            <person name="Jarvis E.D."/>
            <person name="Hiller M."/>
            <person name="Vernes S.C."/>
            <person name="Myers E.W."/>
            <person name="Teeling E.C."/>
        </authorList>
    </citation>
    <scope>NUCLEOTIDE SEQUENCE [LARGE SCALE GENOMIC DNA]</scope>
    <source>
        <strain evidence="10">MRouAeg1</strain>
        <tissue evidence="10">Muscle</tissue>
    </source>
</reference>
<dbReference type="InterPro" id="IPR051028">
    <property type="entry name" value="Mito_Solute_Carrier"/>
</dbReference>
<evidence type="ECO:0000256" key="9">
    <source>
        <dbReference type="RuleBase" id="RU000488"/>
    </source>
</evidence>
<dbReference type="EMBL" id="JACASE010000002">
    <property type="protein sequence ID" value="KAF6497754.1"/>
    <property type="molecule type" value="Genomic_DNA"/>
</dbReference>
<keyword evidence="5" id="KW-1133">Transmembrane helix</keyword>
<evidence type="ECO:0000256" key="5">
    <source>
        <dbReference type="ARBA" id="ARBA00022989"/>
    </source>
</evidence>
<protein>
    <submittedName>
        <fullName evidence="10">Solute carrier family 25 member 18</fullName>
    </submittedName>
</protein>
<dbReference type="GO" id="GO:0015183">
    <property type="term" value="F:L-aspartate transmembrane transporter activity"/>
    <property type="evidence" value="ECO:0007669"/>
    <property type="project" value="TreeGrafter"/>
</dbReference>
<dbReference type="GO" id="GO:0005743">
    <property type="term" value="C:mitochondrial inner membrane"/>
    <property type="evidence" value="ECO:0007669"/>
    <property type="project" value="UniProtKB-SubCell"/>
</dbReference>
<sequence length="212" mass="22535">MVKVEGFLGMYQGATVNLTLVTPEKAIKLAANDFFWQLLMEDGQQQNLKMEMIAGCGAGMCQVVVTCPMGLLKSQLQDAGRLAVHQGLASVPSSSRSYAISSACEASTHKHLSATLIALELLHTQGLPGLYQGFGATLLRDIPFSIICFPLFANFNSLGFNKLTGKASFAHSFLSGCVAGSIAAVTVTPLDDTLVSIYPLKPQAYSALCNKL</sequence>
<comment type="caution">
    <text evidence="10">The sequence shown here is derived from an EMBL/GenBank/DDBJ whole genome shotgun (WGS) entry which is preliminary data.</text>
</comment>
<evidence type="ECO:0000256" key="2">
    <source>
        <dbReference type="ARBA" id="ARBA00006375"/>
    </source>
</evidence>
<proteinExistence type="inferred from homology"/>
<keyword evidence="4" id="KW-0999">Mitochondrion inner membrane</keyword>
<dbReference type="GO" id="GO:0005313">
    <property type="term" value="F:L-glutamate transmembrane transporter activity"/>
    <property type="evidence" value="ECO:0007669"/>
    <property type="project" value="TreeGrafter"/>
</dbReference>
<accession>A0A7J8JLB5</accession>
<keyword evidence="9" id="KW-0813">Transport</keyword>
<dbReference type="Proteomes" id="UP000593571">
    <property type="component" value="Unassembled WGS sequence"/>
</dbReference>
<dbReference type="PANTHER" id="PTHR45678:SF11">
    <property type="entry name" value="MITOCHONDRIAL GLUTAMATE CARRIER 2"/>
    <property type="match status" value="1"/>
</dbReference>
<dbReference type="Gene3D" id="1.50.40.10">
    <property type="entry name" value="Mitochondrial carrier domain"/>
    <property type="match status" value="1"/>
</dbReference>
<keyword evidence="7 8" id="KW-0472">Membrane</keyword>
<organism evidence="10 11">
    <name type="scientific">Rousettus aegyptiacus</name>
    <name type="common">Egyptian fruit bat</name>
    <name type="synonym">Pteropus aegyptiacus</name>
    <dbReference type="NCBI Taxonomy" id="9407"/>
    <lineage>
        <taxon>Eukaryota</taxon>
        <taxon>Metazoa</taxon>
        <taxon>Chordata</taxon>
        <taxon>Craniata</taxon>
        <taxon>Vertebrata</taxon>
        <taxon>Euteleostomi</taxon>
        <taxon>Mammalia</taxon>
        <taxon>Eutheria</taxon>
        <taxon>Laurasiatheria</taxon>
        <taxon>Chiroptera</taxon>
        <taxon>Yinpterochiroptera</taxon>
        <taxon>Pteropodoidea</taxon>
        <taxon>Pteropodidae</taxon>
        <taxon>Rousettinae</taxon>
        <taxon>Rousettus</taxon>
    </lineage>
</organism>
<evidence type="ECO:0000313" key="11">
    <source>
        <dbReference type="Proteomes" id="UP000593571"/>
    </source>
</evidence>
<dbReference type="PROSITE" id="PS50920">
    <property type="entry name" value="SOLCAR"/>
    <property type="match status" value="1"/>
</dbReference>
<evidence type="ECO:0000313" key="10">
    <source>
        <dbReference type="EMBL" id="KAF6497754.1"/>
    </source>
</evidence>
<evidence type="ECO:0000256" key="7">
    <source>
        <dbReference type="ARBA" id="ARBA00023136"/>
    </source>
</evidence>
<dbReference type="InterPro" id="IPR023395">
    <property type="entry name" value="MCP_dom_sf"/>
</dbReference>
<keyword evidence="11" id="KW-1185">Reference proteome</keyword>
<gene>
    <name evidence="10" type="ORF">HJG63_017753</name>
</gene>
<dbReference type="PANTHER" id="PTHR45678">
    <property type="entry name" value="MITOCHONDRIAL 2-OXODICARBOXYLATE CARRIER 1-RELATED"/>
    <property type="match status" value="1"/>
</dbReference>
<keyword evidence="6" id="KW-0496">Mitochondrion</keyword>